<gene>
    <name evidence="10" type="ORF">MPSI1_001584</name>
</gene>
<evidence type="ECO:0000256" key="9">
    <source>
        <dbReference type="SAM" id="MobiDB-lite"/>
    </source>
</evidence>
<dbReference type="GO" id="GO:0000493">
    <property type="term" value="P:box H/ACA snoRNP assembly"/>
    <property type="evidence" value="ECO:0007669"/>
    <property type="project" value="InterPro"/>
</dbReference>
<feature type="compositionally biased region" description="Polar residues" evidence="9">
    <location>
        <begin position="36"/>
        <end position="51"/>
    </location>
</feature>
<dbReference type="GO" id="GO:0006364">
    <property type="term" value="P:rRNA processing"/>
    <property type="evidence" value="ECO:0007669"/>
    <property type="project" value="UniProtKB-KW"/>
</dbReference>
<dbReference type="InterPro" id="IPR007504">
    <property type="entry name" value="H/ACA_rnp_Gar1/Naf1"/>
</dbReference>
<evidence type="ECO:0000256" key="3">
    <source>
        <dbReference type="ARBA" id="ARBA00021438"/>
    </source>
</evidence>
<keyword evidence="8" id="KW-0539">Nucleus</keyword>
<feature type="region of interest" description="Disordered" evidence="9">
    <location>
        <begin position="471"/>
        <end position="511"/>
    </location>
</feature>
<dbReference type="InterPro" id="IPR009000">
    <property type="entry name" value="Transl_B-barrel_sf"/>
</dbReference>
<comment type="subcellular location">
    <subcellularLocation>
        <location evidence="1">Nucleus</location>
    </subcellularLocation>
</comment>
<keyword evidence="4" id="KW-0690">Ribosome biogenesis</keyword>
<dbReference type="PANTHER" id="PTHR31633">
    <property type="entry name" value="H/ACA RIBONUCLEOPROTEIN COMPLEX NON-CORE SUBUNIT NAF1"/>
    <property type="match status" value="1"/>
</dbReference>
<dbReference type="GO" id="GO:0001522">
    <property type="term" value="P:pseudouridine synthesis"/>
    <property type="evidence" value="ECO:0007669"/>
    <property type="project" value="InterPro"/>
</dbReference>
<feature type="region of interest" description="Disordered" evidence="9">
    <location>
        <begin position="330"/>
        <end position="415"/>
    </location>
</feature>
<reference evidence="10" key="1">
    <citation type="submission" date="2023-02" db="EMBL/GenBank/DDBJ databases">
        <title>Mating type loci evolution in Malassezia.</title>
        <authorList>
            <person name="Coelho M.A."/>
        </authorList>
    </citation>
    <scope>NUCLEOTIDE SEQUENCE</scope>
    <source>
        <strain evidence="10">CBS 14136</strain>
    </source>
</reference>
<evidence type="ECO:0000256" key="5">
    <source>
        <dbReference type="ARBA" id="ARBA00022552"/>
    </source>
</evidence>
<dbReference type="Pfam" id="PF04410">
    <property type="entry name" value="Gar1"/>
    <property type="match status" value="1"/>
</dbReference>
<dbReference type="GO" id="GO:0005634">
    <property type="term" value="C:nucleus"/>
    <property type="evidence" value="ECO:0007669"/>
    <property type="project" value="UniProtKB-SubCell"/>
</dbReference>
<evidence type="ECO:0000256" key="7">
    <source>
        <dbReference type="ARBA" id="ARBA00022884"/>
    </source>
</evidence>
<feature type="compositionally biased region" description="Acidic residues" evidence="9">
    <location>
        <begin position="330"/>
        <end position="340"/>
    </location>
</feature>
<feature type="region of interest" description="Disordered" evidence="9">
    <location>
        <begin position="1"/>
        <end position="114"/>
    </location>
</feature>
<evidence type="ECO:0000256" key="4">
    <source>
        <dbReference type="ARBA" id="ARBA00022517"/>
    </source>
</evidence>
<feature type="region of interest" description="Disordered" evidence="9">
    <location>
        <begin position="127"/>
        <end position="190"/>
    </location>
</feature>
<feature type="compositionally biased region" description="Low complexity" evidence="9">
    <location>
        <begin position="136"/>
        <end position="145"/>
    </location>
</feature>
<dbReference type="GO" id="GO:0003723">
    <property type="term" value="F:RNA binding"/>
    <property type="evidence" value="ECO:0007669"/>
    <property type="project" value="UniProtKB-KW"/>
</dbReference>
<evidence type="ECO:0000256" key="6">
    <source>
        <dbReference type="ARBA" id="ARBA00022553"/>
    </source>
</evidence>
<feature type="compositionally biased region" description="Polar residues" evidence="9">
    <location>
        <begin position="498"/>
        <end position="511"/>
    </location>
</feature>
<evidence type="ECO:0000313" key="11">
    <source>
        <dbReference type="Proteomes" id="UP001214628"/>
    </source>
</evidence>
<keyword evidence="11" id="KW-1185">Reference proteome</keyword>
<dbReference type="PANTHER" id="PTHR31633:SF1">
    <property type="entry name" value="H_ACA RIBONUCLEOPROTEIN COMPLEX NON-CORE SUBUNIT NAF1"/>
    <property type="match status" value="1"/>
</dbReference>
<evidence type="ECO:0000256" key="8">
    <source>
        <dbReference type="ARBA" id="ARBA00023242"/>
    </source>
</evidence>
<comment type="similarity">
    <text evidence="2">Belongs to the NAF1 family.</text>
</comment>
<proteinExistence type="inferred from homology"/>
<dbReference type="InterPro" id="IPR040309">
    <property type="entry name" value="Naf1"/>
</dbReference>
<name>A0AAF0F541_9BASI</name>
<sequence>MGAELSRLRGQQRSTPVTDSLREESEINAQYKADDLSNSAREQIETPSCFDSHNDHDDQSVALPSSATKSQQETALQSAGTESDTHTPTSLTELRERAQKLRAELGDETSQLDQVIRNELQAAGMLTEATSEASEEQQSSSSSESGSEDQQDSQQSESDEDPQSDTEVVQAKDNEDTVEDNAIPQTKHEVLDEEIELPAIRQVSPEDLALLHPIGTVHSIVDNVILVAQKEKPVQADFSQSMTFDVLDSGSLLALQDGYVLGLVYETFGSVDLPFYSIRVPSSETIDREKIHVGQSVFYLPSSSTYVLARSIRTKGSDASNVWDEEVGADEAEFSDDEQEALSKRQAKQQRRANQPNSDHEPSNLDPVEASLGPLGGFASTSSPAARGRKRRDRGRRDDHHNASNTKRKRFPAYQQNVSAPHINPRFAEQWMQCGPPFGMLPGMPPGMPPFPPNFGMPPMDMMHNSNFAGSYSPHHAQIDPSHAESYNPHIPDVGRRQNYSSHPTDNIPTP</sequence>
<keyword evidence="7" id="KW-0694">RNA-binding</keyword>
<feature type="compositionally biased region" description="Polar residues" evidence="9">
    <location>
        <begin position="62"/>
        <end position="92"/>
    </location>
</feature>
<dbReference type="Gene3D" id="2.40.10.230">
    <property type="entry name" value="Probable tRNA pseudouridine synthase domain"/>
    <property type="match status" value="1"/>
</dbReference>
<organism evidence="10 11">
    <name type="scientific">Malassezia psittaci</name>
    <dbReference type="NCBI Taxonomy" id="1821823"/>
    <lineage>
        <taxon>Eukaryota</taxon>
        <taxon>Fungi</taxon>
        <taxon>Dikarya</taxon>
        <taxon>Basidiomycota</taxon>
        <taxon>Ustilaginomycotina</taxon>
        <taxon>Malasseziomycetes</taxon>
        <taxon>Malasseziales</taxon>
        <taxon>Malasseziaceae</taxon>
        <taxon>Malassezia</taxon>
    </lineage>
</organism>
<dbReference type="Proteomes" id="UP001214628">
    <property type="component" value="Chromosome 2"/>
</dbReference>
<feature type="compositionally biased region" description="Acidic residues" evidence="9">
    <location>
        <begin position="146"/>
        <end position="164"/>
    </location>
</feature>
<feature type="compositionally biased region" description="Basic and acidic residues" evidence="9">
    <location>
        <begin position="93"/>
        <end position="105"/>
    </location>
</feature>
<dbReference type="GO" id="GO:0005732">
    <property type="term" value="C:sno(s)RNA-containing ribonucleoprotein complex"/>
    <property type="evidence" value="ECO:0007669"/>
    <property type="project" value="InterPro"/>
</dbReference>
<keyword evidence="5" id="KW-0698">rRNA processing</keyword>
<evidence type="ECO:0000256" key="1">
    <source>
        <dbReference type="ARBA" id="ARBA00004123"/>
    </source>
</evidence>
<accession>A0AAF0F541</accession>
<keyword evidence="6" id="KW-0597">Phosphoprotein</keyword>
<dbReference type="AlphaFoldDB" id="A0AAF0F541"/>
<evidence type="ECO:0000256" key="2">
    <source>
        <dbReference type="ARBA" id="ARBA00009801"/>
    </source>
</evidence>
<dbReference type="EMBL" id="CP118376">
    <property type="protein sequence ID" value="WFD42933.1"/>
    <property type="molecule type" value="Genomic_DNA"/>
</dbReference>
<protein>
    <recommendedName>
        <fullName evidence="3">H/ACA ribonucleoprotein complex non-core subunit NAF1</fullName>
    </recommendedName>
</protein>
<dbReference type="SUPFAM" id="SSF50447">
    <property type="entry name" value="Translation proteins"/>
    <property type="match status" value="1"/>
</dbReference>
<dbReference type="InterPro" id="IPR038664">
    <property type="entry name" value="Gar1/Naf1_Cbf5-bd_sf"/>
</dbReference>
<feature type="compositionally biased region" description="Polar residues" evidence="9">
    <location>
        <begin position="9"/>
        <end position="18"/>
    </location>
</feature>
<evidence type="ECO:0000313" key="10">
    <source>
        <dbReference type="EMBL" id="WFD42933.1"/>
    </source>
</evidence>